<accession>A0A0B7B8L0</accession>
<evidence type="ECO:0000313" key="1">
    <source>
        <dbReference type="EMBL" id="CEK88415.1"/>
    </source>
</evidence>
<organism evidence="1">
    <name type="scientific">Arion vulgaris</name>
    <dbReference type="NCBI Taxonomy" id="1028688"/>
    <lineage>
        <taxon>Eukaryota</taxon>
        <taxon>Metazoa</taxon>
        <taxon>Spiralia</taxon>
        <taxon>Lophotrochozoa</taxon>
        <taxon>Mollusca</taxon>
        <taxon>Gastropoda</taxon>
        <taxon>Heterobranchia</taxon>
        <taxon>Euthyneura</taxon>
        <taxon>Panpulmonata</taxon>
        <taxon>Eupulmonata</taxon>
        <taxon>Stylommatophora</taxon>
        <taxon>Helicina</taxon>
        <taxon>Arionoidea</taxon>
        <taxon>Arionidae</taxon>
        <taxon>Arion</taxon>
    </lineage>
</organism>
<reference evidence="1" key="1">
    <citation type="submission" date="2014-12" db="EMBL/GenBank/DDBJ databases">
        <title>Insight into the proteome of Arion vulgaris.</title>
        <authorList>
            <person name="Aradska J."/>
            <person name="Bulat T."/>
            <person name="Smidak R."/>
            <person name="Sarate P."/>
            <person name="Gangsoo J."/>
            <person name="Sialana F."/>
            <person name="Bilban M."/>
            <person name="Lubec G."/>
        </authorList>
    </citation>
    <scope>NUCLEOTIDE SEQUENCE</scope>
    <source>
        <tissue evidence="1">Skin</tissue>
    </source>
</reference>
<dbReference type="EMBL" id="HACG01041550">
    <property type="protein sequence ID" value="CEK88415.1"/>
    <property type="molecule type" value="Transcribed_RNA"/>
</dbReference>
<gene>
    <name evidence="1" type="primary">ORF165179</name>
</gene>
<proteinExistence type="predicted"/>
<dbReference type="AlphaFoldDB" id="A0A0B7B8L0"/>
<sequence>MHASNARWILRCRNPLPHHRGGNRVESQAGTAQANVSMVGIDGIGETEAGTRAKRARMRAMHGWAHRRAKKHSTAGEKVC</sequence>
<protein>
    <submittedName>
        <fullName evidence="1">Uncharacterized protein</fullName>
    </submittedName>
</protein>
<feature type="non-terminal residue" evidence="1">
    <location>
        <position position="80"/>
    </location>
</feature>
<name>A0A0B7B8L0_9EUPU</name>